<sequence length="351" mass="36910">MTTVANTHSPLYSPSVGARRKNVKLPKLPLSAFTPPNSGTGDKFPLLPSPSAIHPSAILDAGVSGSVEDWKTQMGASLVAKSRGVILALPSADAELVKAAQEDPSVIAASVPFDLSAGEPDPASVPAFIASPPANFAIALRTTFTAFTPQLADGVHWAISRGLTVDIDVQADLGTEAGWESLNELLSNATSSERPQGSSSKKGAIVLSNVLPAPLDLELPLVKLLTHPQYRNFQNYTSTISLIPNVHLKFAPPKWNAPIPSASTSTTSDNGGESAVPDSGKKEWKRRIKMYLGQGVEAFGWQRIVYASAGAEGSNVGDWYALARESLAELGVEQEAVDGVFGLNAQGVYSV</sequence>
<protein>
    <recommendedName>
        <fullName evidence="4">Amidohydrolase-related domain-containing protein</fullName>
    </recommendedName>
</protein>
<dbReference type="Gene3D" id="3.20.20.140">
    <property type="entry name" value="Metal-dependent hydrolases"/>
    <property type="match status" value="1"/>
</dbReference>
<keyword evidence="3" id="KW-1185">Reference proteome</keyword>
<name>A0A165N6T5_EXIGL</name>
<dbReference type="AlphaFoldDB" id="A0A165N6T5"/>
<reference evidence="2 3" key="1">
    <citation type="journal article" date="2016" name="Mol. Biol. Evol.">
        <title>Comparative Genomics of Early-Diverging Mushroom-Forming Fungi Provides Insights into the Origins of Lignocellulose Decay Capabilities.</title>
        <authorList>
            <person name="Nagy L.G."/>
            <person name="Riley R."/>
            <person name="Tritt A."/>
            <person name="Adam C."/>
            <person name="Daum C."/>
            <person name="Floudas D."/>
            <person name="Sun H."/>
            <person name="Yadav J.S."/>
            <person name="Pangilinan J."/>
            <person name="Larsson K.H."/>
            <person name="Matsuura K."/>
            <person name="Barry K."/>
            <person name="Labutti K."/>
            <person name="Kuo R."/>
            <person name="Ohm R.A."/>
            <person name="Bhattacharya S.S."/>
            <person name="Shirouzu T."/>
            <person name="Yoshinaga Y."/>
            <person name="Martin F.M."/>
            <person name="Grigoriev I.V."/>
            <person name="Hibbett D.S."/>
        </authorList>
    </citation>
    <scope>NUCLEOTIDE SEQUENCE [LARGE SCALE GENOMIC DNA]</scope>
    <source>
        <strain evidence="2 3">HHB12029</strain>
    </source>
</reference>
<dbReference type="Proteomes" id="UP000077266">
    <property type="component" value="Unassembled WGS sequence"/>
</dbReference>
<evidence type="ECO:0008006" key="4">
    <source>
        <dbReference type="Google" id="ProtNLM"/>
    </source>
</evidence>
<organism evidence="2 3">
    <name type="scientific">Exidia glandulosa HHB12029</name>
    <dbReference type="NCBI Taxonomy" id="1314781"/>
    <lineage>
        <taxon>Eukaryota</taxon>
        <taxon>Fungi</taxon>
        <taxon>Dikarya</taxon>
        <taxon>Basidiomycota</taxon>
        <taxon>Agaricomycotina</taxon>
        <taxon>Agaricomycetes</taxon>
        <taxon>Auriculariales</taxon>
        <taxon>Exidiaceae</taxon>
        <taxon>Exidia</taxon>
    </lineage>
</organism>
<feature type="region of interest" description="Disordered" evidence="1">
    <location>
        <begin position="259"/>
        <end position="281"/>
    </location>
</feature>
<dbReference type="STRING" id="1314781.A0A165N6T5"/>
<dbReference type="InParanoid" id="A0A165N6T5"/>
<evidence type="ECO:0000313" key="2">
    <source>
        <dbReference type="EMBL" id="KZW00304.1"/>
    </source>
</evidence>
<evidence type="ECO:0000313" key="3">
    <source>
        <dbReference type="Proteomes" id="UP000077266"/>
    </source>
</evidence>
<proteinExistence type="predicted"/>
<dbReference type="OrthoDB" id="2135488at2759"/>
<dbReference type="EMBL" id="KV425902">
    <property type="protein sequence ID" value="KZW00304.1"/>
    <property type="molecule type" value="Genomic_DNA"/>
</dbReference>
<accession>A0A165N6T5</accession>
<gene>
    <name evidence="2" type="ORF">EXIGLDRAFT_745760</name>
</gene>
<evidence type="ECO:0000256" key="1">
    <source>
        <dbReference type="SAM" id="MobiDB-lite"/>
    </source>
</evidence>